<name>K1QTX9_MAGGI</name>
<reference evidence="1" key="1">
    <citation type="journal article" date="2012" name="Nature">
        <title>The oyster genome reveals stress adaptation and complexity of shell formation.</title>
        <authorList>
            <person name="Zhang G."/>
            <person name="Fang X."/>
            <person name="Guo X."/>
            <person name="Li L."/>
            <person name="Luo R."/>
            <person name="Xu F."/>
            <person name="Yang P."/>
            <person name="Zhang L."/>
            <person name="Wang X."/>
            <person name="Qi H."/>
            <person name="Xiong Z."/>
            <person name="Que H."/>
            <person name="Xie Y."/>
            <person name="Holland P.W."/>
            <person name="Paps J."/>
            <person name="Zhu Y."/>
            <person name="Wu F."/>
            <person name="Chen Y."/>
            <person name="Wang J."/>
            <person name="Peng C."/>
            <person name="Meng J."/>
            <person name="Yang L."/>
            <person name="Liu J."/>
            <person name="Wen B."/>
            <person name="Zhang N."/>
            <person name="Huang Z."/>
            <person name="Zhu Q."/>
            <person name="Feng Y."/>
            <person name="Mount A."/>
            <person name="Hedgecock D."/>
            <person name="Xu Z."/>
            <person name="Liu Y."/>
            <person name="Domazet-Loso T."/>
            <person name="Du Y."/>
            <person name="Sun X."/>
            <person name="Zhang S."/>
            <person name="Liu B."/>
            <person name="Cheng P."/>
            <person name="Jiang X."/>
            <person name="Li J."/>
            <person name="Fan D."/>
            <person name="Wang W."/>
            <person name="Fu W."/>
            <person name="Wang T."/>
            <person name="Wang B."/>
            <person name="Zhang J."/>
            <person name="Peng Z."/>
            <person name="Li Y."/>
            <person name="Li N."/>
            <person name="Wang J."/>
            <person name="Chen M."/>
            <person name="He Y."/>
            <person name="Tan F."/>
            <person name="Song X."/>
            <person name="Zheng Q."/>
            <person name="Huang R."/>
            <person name="Yang H."/>
            <person name="Du X."/>
            <person name="Chen L."/>
            <person name="Yang M."/>
            <person name="Gaffney P.M."/>
            <person name="Wang S."/>
            <person name="Luo L."/>
            <person name="She Z."/>
            <person name="Ming Y."/>
            <person name="Huang W."/>
            <person name="Zhang S."/>
            <person name="Huang B."/>
            <person name="Zhang Y."/>
            <person name="Qu T."/>
            <person name="Ni P."/>
            <person name="Miao G."/>
            <person name="Wang J."/>
            <person name="Wang Q."/>
            <person name="Steinberg C.E."/>
            <person name="Wang H."/>
            <person name="Li N."/>
            <person name="Qian L."/>
            <person name="Zhang G."/>
            <person name="Li Y."/>
            <person name="Yang H."/>
            <person name="Liu X."/>
            <person name="Wang J."/>
            <person name="Yin Y."/>
            <person name="Wang J."/>
        </authorList>
    </citation>
    <scope>NUCLEOTIDE SEQUENCE [LARGE SCALE GENOMIC DNA]</scope>
    <source>
        <strain evidence="1">05x7-T-G4-1.051#20</strain>
    </source>
</reference>
<dbReference type="EMBL" id="JH816558">
    <property type="protein sequence ID" value="EKC37068.1"/>
    <property type="molecule type" value="Genomic_DNA"/>
</dbReference>
<organism evidence="1">
    <name type="scientific">Magallana gigas</name>
    <name type="common">Pacific oyster</name>
    <name type="synonym">Crassostrea gigas</name>
    <dbReference type="NCBI Taxonomy" id="29159"/>
    <lineage>
        <taxon>Eukaryota</taxon>
        <taxon>Metazoa</taxon>
        <taxon>Spiralia</taxon>
        <taxon>Lophotrochozoa</taxon>
        <taxon>Mollusca</taxon>
        <taxon>Bivalvia</taxon>
        <taxon>Autobranchia</taxon>
        <taxon>Pteriomorphia</taxon>
        <taxon>Ostreida</taxon>
        <taxon>Ostreoidea</taxon>
        <taxon>Ostreidae</taxon>
        <taxon>Magallana</taxon>
    </lineage>
</organism>
<protein>
    <submittedName>
        <fullName evidence="1">Uncharacterized protein</fullName>
    </submittedName>
</protein>
<dbReference type="AlphaFoldDB" id="K1QTX9"/>
<proteinExistence type="predicted"/>
<accession>K1QTX9</accession>
<dbReference type="InParanoid" id="K1QTX9"/>
<gene>
    <name evidence="1" type="ORF">CGI_10018804</name>
</gene>
<evidence type="ECO:0000313" key="1">
    <source>
        <dbReference type="EMBL" id="EKC37068.1"/>
    </source>
</evidence>
<dbReference type="HOGENOM" id="CLU_2624434_0_0_1"/>
<sequence length="78" mass="8527">MHKWSVRKSAGNPAVVLGMGVRAVSIRAAWAQWAVLLALTAPAVCKGQSQIEEPRQLRLNPLFIELMGLKCDKDVGMI</sequence>